<evidence type="ECO:0000313" key="1">
    <source>
        <dbReference type="Proteomes" id="UP000887564"/>
    </source>
</evidence>
<reference evidence="2" key="1">
    <citation type="submission" date="2022-11" db="UniProtKB">
        <authorList>
            <consortium name="WormBaseParasite"/>
        </authorList>
    </citation>
    <scope>IDENTIFICATION</scope>
</reference>
<dbReference type="WBParaSite" id="PEQ_0000121901-mRNA-1">
    <property type="protein sequence ID" value="PEQ_0000121901-mRNA-1"/>
    <property type="gene ID" value="PEQ_0000121901"/>
</dbReference>
<evidence type="ECO:0000313" key="2">
    <source>
        <dbReference type="WBParaSite" id="PEQ_0000121901-mRNA-1"/>
    </source>
</evidence>
<dbReference type="AlphaFoldDB" id="A0A914R3N2"/>
<organism evidence="1 2">
    <name type="scientific">Parascaris equorum</name>
    <name type="common">Equine roundworm</name>
    <dbReference type="NCBI Taxonomy" id="6256"/>
    <lineage>
        <taxon>Eukaryota</taxon>
        <taxon>Metazoa</taxon>
        <taxon>Ecdysozoa</taxon>
        <taxon>Nematoda</taxon>
        <taxon>Chromadorea</taxon>
        <taxon>Rhabditida</taxon>
        <taxon>Spirurina</taxon>
        <taxon>Ascaridomorpha</taxon>
        <taxon>Ascaridoidea</taxon>
        <taxon>Ascarididae</taxon>
        <taxon>Parascaris</taxon>
    </lineage>
</organism>
<sequence>MNKTQTARITIAVVRKFVLLQSLKYLVEQKIF</sequence>
<protein>
    <submittedName>
        <fullName evidence="2">Uncharacterized protein</fullName>
    </submittedName>
</protein>
<dbReference type="Proteomes" id="UP000887564">
    <property type="component" value="Unplaced"/>
</dbReference>
<proteinExistence type="predicted"/>
<keyword evidence="1" id="KW-1185">Reference proteome</keyword>
<accession>A0A914R3N2</accession>
<name>A0A914R3N2_PAREQ</name>